<evidence type="ECO:0000313" key="3">
    <source>
        <dbReference type="Proteomes" id="UP000709959"/>
    </source>
</evidence>
<protein>
    <submittedName>
        <fullName evidence="2">Uncharacterized protein</fullName>
    </submittedName>
</protein>
<dbReference type="EMBL" id="JADKCH010000015">
    <property type="protein sequence ID" value="MBK8573252.1"/>
    <property type="molecule type" value="Genomic_DNA"/>
</dbReference>
<reference evidence="2 3" key="1">
    <citation type="submission" date="2020-10" db="EMBL/GenBank/DDBJ databases">
        <title>Connecting structure to function with the recovery of over 1000 high-quality activated sludge metagenome-assembled genomes encoding full-length rRNA genes using long-read sequencing.</title>
        <authorList>
            <person name="Singleton C.M."/>
            <person name="Petriglieri F."/>
            <person name="Kristensen J.M."/>
            <person name="Kirkegaard R.H."/>
            <person name="Michaelsen T.Y."/>
            <person name="Andersen M.H."/>
            <person name="Karst S.M."/>
            <person name="Dueholm M.S."/>
            <person name="Nielsen P.H."/>
            <person name="Albertsen M."/>
        </authorList>
    </citation>
    <scope>NUCLEOTIDE SEQUENCE [LARGE SCALE GENOMIC DNA]</scope>
    <source>
        <strain evidence="2">OdNE_18-Q3-R46-58_MAXAC.008</strain>
    </source>
</reference>
<gene>
    <name evidence="2" type="ORF">IPN91_11545</name>
</gene>
<evidence type="ECO:0000313" key="2">
    <source>
        <dbReference type="EMBL" id="MBK8573252.1"/>
    </source>
</evidence>
<evidence type="ECO:0000256" key="1">
    <source>
        <dbReference type="SAM" id="Coils"/>
    </source>
</evidence>
<sequence length="314" mass="34501">MDLAQRFNSELPGINQMLKELKTQEALIKVQGLIPAERPAFDVSSPKAMGQSLNNAQGLMYLYRLNANVASEAGQWEKALEIQEKRAQAARAILGDLEKAQAPIAAQWKKVTQESSDFVAKNEPRKQELEAKIAAFKAELEEIKASKKKLSKKEVEEFNARGAQVQLDDQELAQIAAALPIHKQNLTNAPKVTKTLGENRKEVEGMIKAADEAVAKAKQAVIDQNDEITAFNTKQVMQKVKIVGKKNWVDAVLRTPENITKLGTPQNQAAFLNRMLVLDPGNAGAQKALDNLKAGKEAFVKEAKPAKKGSSKKK</sequence>
<feature type="coiled-coil region" evidence="1">
    <location>
        <begin position="126"/>
        <end position="153"/>
    </location>
</feature>
<proteinExistence type="predicted"/>
<dbReference type="Proteomes" id="UP000709959">
    <property type="component" value="Unassembled WGS sequence"/>
</dbReference>
<accession>A0A936F340</accession>
<keyword evidence="1" id="KW-0175">Coiled coil</keyword>
<comment type="caution">
    <text evidence="2">The sequence shown here is derived from an EMBL/GenBank/DDBJ whole genome shotgun (WGS) entry which is preliminary data.</text>
</comment>
<feature type="coiled-coil region" evidence="1">
    <location>
        <begin position="200"/>
        <end position="227"/>
    </location>
</feature>
<name>A0A936F340_9BACT</name>
<organism evidence="2 3">
    <name type="scientific">Candidatus Geothrix odensensis</name>
    <dbReference type="NCBI Taxonomy" id="2954440"/>
    <lineage>
        <taxon>Bacteria</taxon>
        <taxon>Pseudomonadati</taxon>
        <taxon>Acidobacteriota</taxon>
        <taxon>Holophagae</taxon>
        <taxon>Holophagales</taxon>
        <taxon>Holophagaceae</taxon>
        <taxon>Geothrix</taxon>
    </lineage>
</organism>
<dbReference type="AlphaFoldDB" id="A0A936F340"/>